<organism evidence="1 2">
    <name type="scientific">Pedobacter fastidiosus</name>
    <dbReference type="NCBI Taxonomy" id="2765361"/>
    <lineage>
        <taxon>Bacteria</taxon>
        <taxon>Pseudomonadati</taxon>
        <taxon>Bacteroidota</taxon>
        <taxon>Sphingobacteriia</taxon>
        <taxon>Sphingobacteriales</taxon>
        <taxon>Sphingobacteriaceae</taxon>
        <taxon>Pedobacter</taxon>
    </lineage>
</organism>
<accession>A0ABR7KYH3</accession>
<evidence type="ECO:0000313" key="1">
    <source>
        <dbReference type="EMBL" id="MBC6113179.1"/>
    </source>
</evidence>
<evidence type="ECO:0000313" key="2">
    <source>
        <dbReference type="Proteomes" id="UP000652755"/>
    </source>
</evidence>
<dbReference type="Proteomes" id="UP000652755">
    <property type="component" value="Unassembled WGS sequence"/>
</dbReference>
<protein>
    <recommendedName>
        <fullName evidence="3">DUF2147 domain-containing protein</fullName>
    </recommendedName>
</protein>
<name>A0ABR7KYH3_9SPHI</name>
<keyword evidence="2" id="KW-1185">Reference proteome</keyword>
<comment type="caution">
    <text evidence="1">The sequence shown here is derived from an EMBL/GenBank/DDBJ whole genome shotgun (WGS) entry which is preliminary data.</text>
</comment>
<dbReference type="RefSeq" id="WP_187073598.1">
    <property type="nucleotide sequence ID" value="NZ_JACRYL010000041.1"/>
</dbReference>
<proteinExistence type="predicted"/>
<reference evidence="1 2" key="1">
    <citation type="submission" date="2020-08" db="EMBL/GenBank/DDBJ databases">
        <authorList>
            <person name="Sun Q."/>
            <person name="Inoue M."/>
        </authorList>
    </citation>
    <scope>NUCLEOTIDE SEQUENCE [LARGE SCALE GENOMIC DNA]</scope>
    <source>
        <strain evidence="1 2">CCM 8938</strain>
    </source>
</reference>
<evidence type="ECO:0008006" key="3">
    <source>
        <dbReference type="Google" id="ProtNLM"/>
    </source>
</evidence>
<sequence length="140" mass="16170">MRYIIPLIALMTIHTDSYSQVKPIRKGWHSLSIQWLLFNKTSLGKVYISEIGDREYSIEGKQRDPKTEDYVTIKGTFLNRGNLLKFNGTIISKINGNNGGQPCELTGLNLFKSSGKRKYWRLQHMLNCDGQTTDYIDIYF</sequence>
<dbReference type="EMBL" id="JACRYL010000041">
    <property type="protein sequence ID" value="MBC6113179.1"/>
    <property type="molecule type" value="Genomic_DNA"/>
</dbReference>
<gene>
    <name evidence="1" type="ORF">H7U22_22430</name>
</gene>